<sequence length="255" mass="28732">MLKVIAIDFKFKKKFGNPNAHNVQGGDQRSLANFVRNDDGRMYNDAGPNRAVYTDSNRDLQNNGKGAMITENHKGGEFSDVSSNDWYKGPCPSNYTQTQYNQMIQHMDNPHHYDQFQRMTDREKMGEPLANMSSMRGNAFSSLLPANDNADMLNSKETINVSVNAKKVNLPNGGTVNVSHIVGRSLEIGEEKDGLYLMQHREPDHTNKPSIRGMIAARNEVDILLWHMRLGNASIRVMEHLLSLDHSECKQGLDN</sequence>
<proteinExistence type="predicted"/>
<keyword evidence="2" id="KW-1185">Reference proteome</keyword>
<accession>A0ABQ7UWV8</accession>
<name>A0ABQ7UWV8_SOLTU</name>
<comment type="caution">
    <text evidence="1">The sequence shown here is derived from an EMBL/GenBank/DDBJ whole genome shotgun (WGS) entry which is preliminary data.</text>
</comment>
<gene>
    <name evidence="1" type="ORF">KY290_026009</name>
</gene>
<evidence type="ECO:0008006" key="3">
    <source>
        <dbReference type="Google" id="ProtNLM"/>
    </source>
</evidence>
<reference evidence="1 2" key="1">
    <citation type="journal article" date="2021" name="bioRxiv">
        <title>Chromosome-scale and haplotype-resolved genome assembly of a tetraploid potato cultivar.</title>
        <authorList>
            <person name="Sun H."/>
            <person name="Jiao W.-B."/>
            <person name="Krause K."/>
            <person name="Campoy J.A."/>
            <person name="Goel M."/>
            <person name="Folz-Donahue K."/>
            <person name="Kukat C."/>
            <person name="Huettel B."/>
            <person name="Schneeberger K."/>
        </authorList>
    </citation>
    <scope>NUCLEOTIDE SEQUENCE [LARGE SCALE GENOMIC DNA]</scope>
    <source>
        <strain evidence="1">SolTubOtavaFocal</strain>
        <tissue evidence="1">Leaves</tissue>
    </source>
</reference>
<dbReference type="EMBL" id="JAIVGD010000018">
    <property type="protein sequence ID" value="KAH0755739.1"/>
    <property type="molecule type" value="Genomic_DNA"/>
</dbReference>
<evidence type="ECO:0000313" key="2">
    <source>
        <dbReference type="Proteomes" id="UP000826656"/>
    </source>
</evidence>
<dbReference type="Proteomes" id="UP000826656">
    <property type="component" value="Unassembled WGS sequence"/>
</dbReference>
<protein>
    <recommendedName>
        <fullName evidence="3">Integrase core domain containing protein</fullName>
    </recommendedName>
</protein>
<organism evidence="1 2">
    <name type="scientific">Solanum tuberosum</name>
    <name type="common">Potato</name>
    <dbReference type="NCBI Taxonomy" id="4113"/>
    <lineage>
        <taxon>Eukaryota</taxon>
        <taxon>Viridiplantae</taxon>
        <taxon>Streptophyta</taxon>
        <taxon>Embryophyta</taxon>
        <taxon>Tracheophyta</taxon>
        <taxon>Spermatophyta</taxon>
        <taxon>Magnoliopsida</taxon>
        <taxon>eudicotyledons</taxon>
        <taxon>Gunneridae</taxon>
        <taxon>Pentapetalae</taxon>
        <taxon>asterids</taxon>
        <taxon>lamiids</taxon>
        <taxon>Solanales</taxon>
        <taxon>Solanaceae</taxon>
        <taxon>Solanoideae</taxon>
        <taxon>Solaneae</taxon>
        <taxon>Solanum</taxon>
    </lineage>
</organism>
<evidence type="ECO:0000313" key="1">
    <source>
        <dbReference type="EMBL" id="KAH0755739.1"/>
    </source>
</evidence>